<feature type="domain" description="Histidine kinase/HSP90-like ATPase" evidence="2">
    <location>
        <begin position="24"/>
        <end position="137"/>
    </location>
</feature>
<dbReference type="InterPro" id="IPR003594">
    <property type="entry name" value="HATPase_dom"/>
</dbReference>
<evidence type="ECO:0000259" key="2">
    <source>
        <dbReference type="Pfam" id="PF13581"/>
    </source>
</evidence>
<dbReference type="AlphaFoldDB" id="A0A1C4ZV88"/>
<keyword evidence="1" id="KW-0723">Serine/threonine-protein kinase</keyword>
<dbReference type="EMBL" id="LT607413">
    <property type="protein sequence ID" value="SCF36860.1"/>
    <property type="molecule type" value="Genomic_DNA"/>
</dbReference>
<dbReference type="PANTHER" id="PTHR35526">
    <property type="entry name" value="ANTI-SIGMA-F FACTOR RSBW-RELATED"/>
    <property type="match status" value="1"/>
</dbReference>
<dbReference type="Proteomes" id="UP000198253">
    <property type="component" value="Chromosome I"/>
</dbReference>
<organism evidence="3 4">
    <name type="scientific">Micromonospora echinospora</name>
    <name type="common">Micromonospora purpurea</name>
    <dbReference type="NCBI Taxonomy" id="1877"/>
    <lineage>
        <taxon>Bacteria</taxon>
        <taxon>Bacillati</taxon>
        <taxon>Actinomycetota</taxon>
        <taxon>Actinomycetes</taxon>
        <taxon>Micromonosporales</taxon>
        <taxon>Micromonosporaceae</taxon>
        <taxon>Micromonospora</taxon>
    </lineage>
</organism>
<keyword evidence="4" id="KW-1185">Reference proteome</keyword>
<dbReference type="PANTHER" id="PTHR35526:SF3">
    <property type="entry name" value="ANTI-SIGMA-F FACTOR RSBW"/>
    <property type="match status" value="1"/>
</dbReference>
<dbReference type="InParanoid" id="A0A1C4ZV88"/>
<gene>
    <name evidence="3" type="ORF">GA0070618_5833</name>
</gene>
<keyword evidence="1" id="KW-0418">Kinase</keyword>
<evidence type="ECO:0000313" key="4">
    <source>
        <dbReference type="Proteomes" id="UP000198253"/>
    </source>
</evidence>
<dbReference type="OrthoDB" id="3297757at2"/>
<dbReference type="CDD" id="cd16936">
    <property type="entry name" value="HATPase_RsbW-like"/>
    <property type="match status" value="1"/>
</dbReference>
<evidence type="ECO:0000313" key="3">
    <source>
        <dbReference type="EMBL" id="SCF36860.1"/>
    </source>
</evidence>
<dbReference type="InterPro" id="IPR050267">
    <property type="entry name" value="Anti-sigma-factor_SerPK"/>
</dbReference>
<dbReference type="Gene3D" id="3.30.565.10">
    <property type="entry name" value="Histidine kinase-like ATPase, C-terminal domain"/>
    <property type="match status" value="1"/>
</dbReference>
<reference evidence="4" key="1">
    <citation type="submission" date="2016-06" db="EMBL/GenBank/DDBJ databases">
        <authorList>
            <person name="Varghese N."/>
            <person name="Submissions Spin"/>
        </authorList>
    </citation>
    <scope>NUCLEOTIDE SEQUENCE [LARGE SCALE GENOMIC DNA]</scope>
    <source>
        <strain evidence="4">DSM 43816</strain>
    </source>
</reference>
<dbReference type="RefSeq" id="WP_088984452.1">
    <property type="nucleotide sequence ID" value="NZ_JBFAII010000052.1"/>
</dbReference>
<keyword evidence="1" id="KW-0808">Transferase</keyword>
<name>A0A1C4ZV88_MICEC</name>
<dbReference type="InterPro" id="IPR036890">
    <property type="entry name" value="HATPase_C_sf"/>
</dbReference>
<protein>
    <recommendedName>
        <fullName evidence="2">Histidine kinase/HSP90-like ATPase domain-containing protein</fullName>
    </recommendedName>
</protein>
<accession>A0A1C4ZV88</accession>
<evidence type="ECO:0000256" key="1">
    <source>
        <dbReference type="ARBA" id="ARBA00022527"/>
    </source>
</evidence>
<sequence>MGTLRTSPPPPRAVELRRWMLCHPQDLRALRASLHEALTGDDLVDGARLDEVPELVVLVATELATNALRHGLPPTIVTLSASEGCFYLDVADHDLSTVPELVDFQPTGSGGRGLQLALALSLDVGWYATDTTKHIWASFDR</sequence>
<proteinExistence type="predicted"/>
<dbReference type="Pfam" id="PF13581">
    <property type="entry name" value="HATPase_c_2"/>
    <property type="match status" value="1"/>
</dbReference>